<evidence type="ECO:0000256" key="3">
    <source>
        <dbReference type="PROSITE-ProRule" id="PRU00023"/>
    </source>
</evidence>
<accession>A0A0D2AI91</accession>
<gene>
    <name evidence="4" type="ORF">PV06_08434</name>
</gene>
<proteinExistence type="predicted"/>
<keyword evidence="5" id="KW-1185">Reference proteome</keyword>
<dbReference type="PRINTS" id="PR01415">
    <property type="entry name" value="ANKYRIN"/>
</dbReference>
<name>A0A0D2AI91_9EURO</name>
<keyword evidence="2 3" id="KW-0040">ANK repeat</keyword>
<protein>
    <submittedName>
        <fullName evidence="4">Uncharacterized protein</fullName>
    </submittedName>
</protein>
<dbReference type="VEuPathDB" id="FungiDB:PV06_08434"/>
<dbReference type="Pfam" id="PF00023">
    <property type="entry name" value="Ank"/>
    <property type="match status" value="1"/>
</dbReference>
<feature type="repeat" description="ANK" evidence="3">
    <location>
        <begin position="564"/>
        <end position="596"/>
    </location>
</feature>
<feature type="repeat" description="ANK" evidence="3">
    <location>
        <begin position="212"/>
        <end position="244"/>
    </location>
</feature>
<dbReference type="PANTHER" id="PTHR24198">
    <property type="entry name" value="ANKYRIN REPEAT AND PROTEIN KINASE DOMAIN-CONTAINING PROTEIN"/>
    <property type="match status" value="1"/>
</dbReference>
<feature type="repeat" description="ANK" evidence="3">
    <location>
        <begin position="302"/>
        <end position="334"/>
    </location>
</feature>
<keyword evidence="1" id="KW-0677">Repeat</keyword>
<dbReference type="OrthoDB" id="626167at2759"/>
<feature type="repeat" description="ANK" evidence="3">
    <location>
        <begin position="178"/>
        <end position="199"/>
    </location>
</feature>
<dbReference type="PROSITE" id="PS50297">
    <property type="entry name" value="ANK_REP_REGION"/>
    <property type="match status" value="2"/>
</dbReference>
<dbReference type="Pfam" id="PF12796">
    <property type="entry name" value="Ank_2"/>
    <property type="match status" value="1"/>
</dbReference>
<dbReference type="AlphaFoldDB" id="A0A0D2AI91"/>
<dbReference type="SUPFAM" id="SSF48403">
    <property type="entry name" value="Ankyrin repeat"/>
    <property type="match status" value="1"/>
</dbReference>
<evidence type="ECO:0000313" key="5">
    <source>
        <dbReference type="Proteomes" id="UP000053342"/>
    </source>
</evidence>
<reference evidence="4 5" key="1">
    <citation type="submission" date="2015-01" db="EMBL/GenBank/DDBJ databases">
        <title>The Genome Sequence of Exophiala oligosperma CBS72588.</title>
        <authorList>
            <consortium name="The Broad Institute Genomics Platform"/>
            <person name="Cuomo C."/>
            <person name="de Hoog S."/>
            <person name="Gorbushina A."/>
            <person name="Stielow B."/>
            <person name="Teixiera M."/>
            <person name="Abouelleil A."/>
            <person name="Chapman S.B."/>
            <person name="Priest M."/>
            <person name="Young S.K."/>
            <person name="Wortman J."/>
            <person name="Nusbaum C."/>
            <person name="Birren B."/>
        </authorList>
    </citation>
    <scope>NUCLEOTIDE SEQUENCE [LARGE SCALE GENOMIC DNA]</scope>
    <source>
        <strain evidence="4 5">CBS 72588</strain>
    </source>
</reference>
<organism evidence="4 5">
    <name type="scientific">Exophiala oligosperma</name>
    <dbReference type="NCBI Taxonomy" id="215243"/>
    <lineage>
        <taxon>Eukaryota</taxon>
        <taxon>Fungi</taxon>
        <taxon>Dikarya</taxon>
        <taxon>Ascomycota</taxon>
        <taxon>Pezizomycotina</taxon>
        <taxon>Eurotiomycetes</taxon>
        <taxon>Chaetothyriomycetidae</taxon>
        <taxon>Chaetothyriales</taxon>
        <taxon>Herpotrichiellaceae</taxon>
        <taxon>Exophiala</taxon>
    </lineage>
</organism>
<dbReference type="HOGENOM" id="CLU_022824_0_0_1"/>
<dbReference type="Proteomes" id="UP000053342">
    <property type="component" value="Unassembled WGS sequence"/>
</dbReference>
<dbReference type="InterPro" id="IPR002110">
    <property type="entry name" value="Ankyrin_rpt"/>
</dbReference>
<evidence type="ECO:0000256" key="2">
    <source>
        <dbReference type="ARBA" id="ARBA00023043"/>
    </source>
</evidence>
<dbReference type="InterPro" id="IPR036770">
    <property type="entry name" value="Ankyrin_rpt-contain_sf"/>
</dbReference>
<sequence length="780" mass="86635">MSLIAMRDIQAHIMNDVFGQIVRLNDATRRRRGWTPRLESLLTAGFMSGMGSDRFFDAREAVRACDRGARAGITGLRAIIYRLVNVAGDHCGGGILSLLRWSAERGSMAAMEDLRDLDPEMAESAAAFLRRHTCGIGADFFTKIIGPFNYPQLSDRSIIEAHLRRTGQKASEIILNARGDTLIHAAASGGSTDVVELLIGRYDVPVNLRNPHGETPLLCALRSGHVDIVNYLLDWAADAKLTSKRQENVLHWLISIPDSELPDLLARLITNGADIQDPGWALSCDYAATMITNRFDRWDCPGAGAPLHWATSRKRAVLVKLLLDHGAKHNDRGRIGTNSTPFEQAAYFHDHEILRIYIDTKYPRPRVPCFDTGHDSVLHNRSDEIPGGSLLIGLSALIREAIDGSDRFLMAVRWGKQYKAQLRETLKLLGEELSYQQLVKGVDKAGRSPLHYAAYCGFHEAAEHVYEFMEGASMIDTPYGRGGGITPIFEAIRRDNKTLFDFFLDKGARIDIRIDSPGMQSRFDWCILHAVAQDCHFSGPELANRLLELGLPPDGYEPVGDQEPTETPLAVAIDSNNFKLADLLRQKGANINALSRFTLSSHMKLQHPMTILGRIIASNLRDWRSRLKYLLHPETEMGHPPPPDFLVGPSQGWTALHVSALGLQTRDPEFRRDLDAEVSANILTYLLEFYDQPRQVNALTIDAARTTALHIAVQTHNLEAVVSLLDTGVVDLHIRAHDGRSVIETATMCVEEAAGQARQGDLSDAEDILAALLDYEDQRH</sequence>
<dbReference type="RefSeq" id="XP_016260077.1">
    <property type="nucleotide sequence ID" value="XM_016409769.1"/>
</dbReference>
<dbReference type="SMART" id="SM00248">
    <property type="entry name" value="ANK"/>
    <property type="match status" value="9"/>
</dbReference>
<dbReference type="PROSITE" id="PS50088">
    <property type="entry name" value="ANK_REPEAT"/>
    <property type="match status" value="4"/>
</dbReference>
<dbReference type="EMBL" id="KN847339">
    <property type="protein sequence ID" value="KIW39861.1"/>
    <property type="molecule type" value="Genomic_DNA"/>
</dbReference>
<dbReference type="GeneID" id="27360508"/>
<evidence type="ECO:0000256" key="1">
    <source>
        <dbReference type="ARBA" id="ARBA00022737"/>
    </source>
</evidence>
<dbReference type="STRING" id="215243.A0A0D2AI91"/>
<dbReference type="PANTHER" id="PTHR24198:SF165">
    <property type="entry name" value="ANKYRIN REPEAT-CONTAINING PROTEIN-RELATED"/>
    <property type="match status" value="1"/>
</dbReference>
<evidence type="ECO:0000313" key="4">
    <source>
        <dbReference type="EMBL" id="KIW39861.1"/>
    </source>
</evidence>
<dbReference type="Gene3D" id="1.25.40.20">
    <property type="entry name" value="Ankyrin repeat-containing domain"/>
    <property type="match status" value="4"/>
</dbReference>